<gene>
    <name evidence="1" type="ORF">dnm_082030</name>
</gene>
<sequence length="39" mass="4365">MKMKSPNPDSSDERFFMISVPVRTDLGSPAGLIGRYNFC</sequence>
<dbReference type="Proteomes" id="UP000663722">
    <property type="component" value="Chromosome"/>
</dbReference>
<organism evidence="1 2">
    <name type="scientific">Desulfonema magnum</name>
    <dbReference type="NCBI Taxonomy" id="45655"/>
    <lineage>
        <taxon>Bacteria</taxon>
        <taxon>Pseudomonadati</taxon>
        <taxon>Thermodesulfobacteriota</taxon>
        <taxon>Desulfobacteria</taxon>
        <taxon>Desulfobacterales</taxon>
        <taxon>Desulfococcaceae</taxon>
        <taxon>Desulfonema</taxon>
    </lineage>
</organism>
<evidence type="ECO:0000313" key="2">
    <source>
        <dbReference type="Proteomes" id="UP000663722"/>
    </source>
</evidence>
<reference evidence="1" key="1">
    <citation type="journal article" date="2021" name="Microb. Physiol.">
        <title>Proteogenomic Insights into the Physiology of Marine, Sulfate-Reducing, Filamentous Desulfonema limicola and Desulfonema magnum.</title>
        <authorList>
            <person name="Schnaars V."/>
            <person name="Wohlbrand L."/>
            <person name="Scheve S."/>
            <person name="Hinrichs C."/>
            <person name="Reinhardt R."/>
            <person name="Rabus R."/>
        </authorList>
    </citation>
    <scope>NUCLEOTIDE SEQUENCE</scope>
    <source>
        <strain evidence="1">4be13</strain>
    </source>
</reference>
<proteinExistence type="predicted"/>
<dbReference type="AlphaFoldDB" id="A0A975GTG8"/>
<dbReference type="KEGG" id="dmm:dnm_082030"/>
<protein>
    <submittedName>
        <fullName evidence="1">Uncharacterized protein</fullName>
    </submittedName>
</protein>
<accession>A0A975GTG8</accession>
<evidence type="ECO:0000313" key="1">
    <source>
        <dbReference type="EMBL" id="QTA92128.1"/>
    </source>
</evidence>
<name>A0A975GTG8_9BACT</name>
<dbReference type="EMBL" id="CP061800">
    <property type="protein sequence ID" value="QTA92128.1"/>
    <property type="molecule type" value="Genomic_DNA"/>
</dbReference>
<keyword evidence="2" id="KW-1185">Reference proteome</keyword>